<feature type="domain" description="Signal transduction histidine kinase HWE region" evidence="14">
    <location>
        <begin position="163"/>
        <end position="242"/>
    </location>
</feature>
<gene>
    <name evidence="15" type="ORF">ABID16_000240</name>
</gene>
<feature type="transmembrane region" description="Helical" evidence="13">
    <location>
        <begin position="56"/>
        <end position="89"/>
    </location>
</feature>
<protein>
    <recommendedName>
        <fullName evidence="3">histidine kinase</fullName>
        <ecNumber evidence="3">2.7.13.3</ecNumber>
    </recommendedName>
</protein>
<dbReference type="PANTHER" id="PTHR41523">
    <property type="entry name" value="TWO-COMPONENT SYSTEM SENSOR PROTEIN"/>
    <property type="match status" value="1"/>
</dbReference>
<keyword evidence="8 15" id="KW-0418">Kinase</keyword>
<dbReference type="Gene3D" id="3.30.565.10">
    <property type="entry name" value="Histidine kinase-like ATPase, C-terminal domain"/>
    <property type="match status" value="1"/>
</dbReference>
<evidence type="ECO:0000256" key="8">
    <source>
        <dbReference type="ARBA" id="ARBA00022777"/>
    </source>
</evidence>
<feature type="transmembrane region" description="Helical" evidence="13">
    <location>
        <begin position="101"/>
        <end position="124"/>
    </location>
</feature>
<keyword evidence="11" id="KW-0902">Two-component regulatory system</keyword>
<evidence type="ECO:0000256" key="11">
    <source>
        <dbReference type="ARBA" id="ARBA00023012"/>
    </source>
</evidence>
<dbReference type="InterPro" id="IPR011102">
    <property type="entry name" value="Sig_transdc_His_kinase_HWE"/>
</dbReference>
<evidence type="ECO:0000256" key="12">
    <source>
        <dbReference type="ARBA" id="ARBA00023136"/>
    </source>
</evidence>
<organism evidence="15 16">
    <name type="scientific">Rhizobium aquaticum</name>
    <dbReference type="NCBI Taxonomy" id="1549636"/>
    <lineage>
        <taxon>Bacteria</taxon>
        <taxon>Pseudomonadati</taxon>
        <taxon>Pseudomonadota</taxon>
        <taxon>Alphaproteobacteria</taxon>
        <taxon>Hyphomicrobiales</taxon>
        <taxon>Rhizobiaceae</taxon>
        <taxon>Rhizobium/Agrobacterium group</taxon>
        <taxon>Rhizobium</taxon>
    </lineage>
</organism>
<feature type="transmembrane region" description="Helical" evidence="13">
    <location>
        <begin position="25"/>
        <end position="44"/>
    </location>
</feature>
<evidence type="ECO:0000256" key="4">
    <source>
        <dbReference type="ARBA" id="ARBA00022553"/>
    </source>
</evidence>
<dbReference type="Pfam" id="PF13493">
    <property type="entry name" value="DUF4118"/>
    <property type="match status" value="1"/>
</dbReference>
<evidence type="ECO:0000256" key="10">
    <source>
        <dbReference type="ARBA" id="ARBA00022989"/>
    </source>
</evidence>
<comment type="catalytic activity">
    <reaction evidence="1">
        <text>ATP + protein L-histidine = ADP + protein N-phospho-L-histidine.</text>
        <dbReference type="EC" id="2.7.13.3"/>
    </reaction>
</comment>
<keyword evidence="16" id="KW-1185">Reference proteome</keyword>
<evidence type="ECO:0000259" key="14">
    <source>
        <dbReference type="SMART" id="SM00911"/>
    </source>
</evidence>
<keyword evidence="6 13" id="KW-0812">Transmembrane</keyword>
<dbReference type="InterPro" id="IPR025201">
    <property type="entry name" value="KdpD_TM"/>
</dbReference>
<reference evidence="15 16" key="1">
    <citation type="submission" date="2024-06" db="EMBL/GenBank/DDBJ databases">
        <title>Genomic Encyclopedia of Type Strains, Phase IV (KMG-IV): sequencing the most valuable type-strain genomes for metagenomic binning, comparative biology and taxonomic classification.</title>
        <authorList>
            <person name="Goeker M."/>
        </authorList>
    </citation>
    <scope>NUCLEOTIDE SEQUENCE [LARGE SCALE GENOMIC DNA]</scope>
    <source>
        <strain evidence="15 16">DSM 29780</strain>
    </source>
</reference>
<evidence type="ECO:0000256" key="5">
    <source>
        <dbReference type="ARBA" id="ARBA00022679"/>
    </source>
</evidence>
<keyword evidence="7" id="KW-0547">Nucleotide-binding</keyword>
<dbReference type="Pfam" id="PF07536">
    <property type="entry name" value="HWE_HK"/>
    <property type="match status" value="1"/>
</dbReference>
<dbReference type="InterPro" id="IPR036890">
    <property type="entry name" value="HATPase_C_sf"/>
</dbReference>
<dbReference type="PANTHER" id="PTHR41523:SF7">
    <property type="entry name" value="HISTIDINE KINASE"/>
    <property type="match status" value="1"/>
</dbReference>
<evidence type="ECO:0000256" key="3">
    <source>
        <dbReference type="ARBA" id="ARBA00012438"/>
    </source>
</evidence>
<proteinExistence type="predicted"/>
<evidence type="ECO:0000256" key="2">
    <source>
        <dbReference type="ARBA" id="ARBA00004141"/>
    </source>
</evidence>
<dbReference type="InterPro" id="IPR038318">
    <property type="entry name" value="KdpD_sf"/>
</dbReference>
<comment type="subcellular location">
    <subcellularLocation>
        <location evidence="2">Membrane</location>
        <topology evidence="2">Multi-pass membrane protein</topology>
    </subcellularLocation>
</comment>
<keyword evidence="5" id="KW-0808">Transferase</keyword>
<name>A0ABV2ITX8_9HYPH</name>
<evidence type="ECO:0000256" key="13">
    <source>
        <dbReference type="SAM" id="Phobius"/>
    </source>
</evidence>
<evidence type="ECO:0000256" key="7">
    <source>
        <dbReference type="ARBA" id="ARBA00022741"/>
    </source>
</evidence>
<keyword evidence="4" id="KW-0597">Phosphoprotein</keyword>
<dbReference type="SMART" id="SM00911">
    <property type="entry name" value="HWE_HK"/>
    <property type="match status" value="1"/>
</dbReference>
<keyword evidence="10 13" id="KW-1133">Transmembrane helix</keyword>
<comment type="caution">
    <text evidence="15">The sequence shown here is derived from an EMBL/GenBank/DDBJ whole genome shotgun (WGS) entry which is preliminary data.</text>
</comment>
<evidence type="ECO:0000256" key="9">
    <source>
        <dbReference type="ARBA" id="ARBA00022840"/>
    </source>
</evidence>
<accession>A0ABV2ITX8</accession>
<evidence type="ECO:0000256" key="1">
    <source>
        <dbReference type="ARBA" id="ARBA00000085"/>
    </source>
</evidence>
<keyword evidence="12 13" id="KW-0472">Membrane</keyword>
<evidence type="ECO:0000313" key="16">
    <source>
        <dbReference type="Proteomes" id="UP001549047"/>
    </source>
</evidence>
<dbReference type="Gene3D" id="1.20.120.620">
    <property type="entry name" value="Backbone structure of the membrane domain of e. Coli histidine kinase receptor kdpd"/>
    <property type="match status" value="1"/>
</dbReference>
<evidence type="ECO:0000256" key="6">
    <source>
        <dbReference type="ARBA" id="ARBA00022692"/>
    </source>
</evidence>
<dbReference type="RefSeq" id="WP_354554453.1">
    <property type="nucleotide sequence ID" value="NZ_JBEPMB010000001.1"/>
</dbReference>
<dbReference type="GO" id="GO:0016301">
    <property type="term" value="F:kinase activity"/>
    <property type="evidence" value="ECO:0007669"/>
    <property type="project" value="UniProtKB-KW"/>
</dbReference>
<dbReference type="EC" id="2.7.13.3" evidence="3"/>
<dbReference type="Proteomes" id="UP001549047">
    <property type="component" value="Unassembled WGS sequence"/>
</dbReference>
<sequence>MDHIERRSLTGRLQFIVAQERSKTFRWTFAFSLFAAAFGVRLLIDSRLPPGFPYLTFFPAVIVATLVSGLWPGIVCAALGGIASWYFFIAPVNSFELTPGAVLALAFYTFIVAVDILIIHTISVTTRTLVRQRQALAQLAASREKENIQLLEQDVLQKQLSAELVHRLKNQLTLVQAIVNQTTRSGGEPEAMYTVLRARIGVLAGAHELLVHGVAGVASVADLVSKAISIYDTCQFDVGGPDVKVAERAAVSLSLMLHELGTNAAKYGALSVTSGRVHIGWSIEGDEKPVFKLIWKEEGGPPVSAPKRRGAGSRLISVGIGSGSDVTLSFDPAGLECQLTVPLDQLQM</sequence>
<evidence type="ECO:0000313" key="15">
    <source>
        <dbReference type="EMBL" id="MET3611935.1"/>
    </source>
</evidence>
<dbReference type="EMBL" id="JBEPMB010000001">
    <property type="protein sequence ID" value="MET3611935.1"/>
    <property type="molecule type" value="Genomic_DNA"/>
</dbReference>
<keyword evidence="9" id="KW-0067">ATP-binding</keyword>